<dbReference type="Proteomes" id="UP000184474">
    <property type="component" value="Unassembled WGS sequence"/>
</dbReference>
<keyword evidence="5 9" id="KW-0418">Kinase</keyword>
<dbReference type="AlphaFoldDB" id="A0A1M6V5J9"/>
<evidence type="ECO:0000256" key="1">
    <source>
        <dbReference type="ARBA" id="ARBA00000085"/>
    </source>
</evidence>
<dbReference type="InterPro" id="IPR005467">
    <property type="entry name" value="His_kinase_dom"/>
</dbReference>
<organism evidence="9 10">
    <name type="scientific">Reichenbachiella agariperforans</name>
    <dbReference type="NCBI Taxonomy" id="156994"/>
    <lineage>
        <taxon>Bacteria</taxon>
        <taxon>Pseudomonadati</taxon>
        <taxon>Bacteroidota</taxon>
        <taxon>Cytophagia</taxon>
        <taxon>Cytophagales</taxon>
        <taxon>Reichenbachiellaceae</taxon>
        <taxon>Reichenbachiella</taxon>
    </lineage>
</organism>
<evidence type="ECO:0000313" key="10">
    <source>
        <dbReference type="Proteomes" id="UP000184474"/>
    </source>
</evidence>
<dbReference type="CDD" id="cd00075">
    <property type="entry name" value="HATPase"/>
    <property type="match status" value="1"/>
</dbReference>
<dbReference type="RefSeq" id="WP_073124702.1">
    <property type="nucleotide sequence ID" value="NZ_FRAA01000008.1"/>
</dbReference>
<dbReference type="InterPro" id="IPR003661">
    <property type="entry name" value="HisK_dim/P_dom"/>
</dbReference>
<feature type="domain" description="Histidine kinase" evidence="8">
    <location>
        <begin position="303"/>
        <end position="521"/>
    </location>
</feature>
<keyword evidence="3" id="KW-0597">Phosphoprotein</keyword>
<keyword evidence="10" id="KW-1185">Reference proteome</keyword>
<keyword evidence="7" id="KW-0472">Membrane</keyword>
<dbReference type="PANTHER" id="PTHR43711:SF1">
    <property type="entry name" value="HISTIDINE KINASE 1"/>
    <property type="match status" value="1"/>
</dbReference>
<dbReference type="SUPFAM" id="SSF47384">
    <property type="entry name" value="Homodimeric domain of signal transducing histidine kinase"/>
    <property type="match status" value="1"/>
</dbReference>
<keyword evidence="6" id="KW-0902">Two-component regulatory system</keyword>
<dbReference type="PROSITE" id="PS50109">
    <property type="entry name" value="HIS_KIN"/>
    <property type="match status" value="1"/>
</dbReference>
<evidence type="ECO:0000313" key="9">
    <source>
        <dbReference type="EMBL" id="SHK76665.1"/>
    </source>
</evidence>
<reference evidence="10" key="1">
    <citation type="submission" date="2016-11" db="EMBL/GenBank/DDBJ databases">
        <authorList>
            <person name="Varghese N."/>
            <person name="Submissions S."/>
        </authorList>
    </citation>
    <scope>NUCLEOTIDE SEQUENCE [LARGE SCALE GENOMIC DNA]</scope>
    <source>
        <strain evidence="10">DSM 26134</strain>
    </source>
</reference>
<sequence length="524" mass="59810">MTKNIRTVLLLAVVILTPLLLYALLQVKSLEEDEETANQIYQKQLETIMFSLNQYADDMMDSWVRKLTNEKHPLSKNASDLLLANESIQMLVIRQMSNRSDSICVNDYVISTDDTRRNINNWYDSKDSVLFQLTKYLDAGFQKIQPATDWQAISGLQPAQSGITVMLYDRDSTLYNALFILETNYWIEQTLGSKMQESAQDNLRIAVLQSADTLDTPRIAFSTETFDLDKDYIRNELWILPNTSLAIQTKGESYAELIRSRSRNNLYILLASISTMLLGTLIMLRNIRNTVRVAQLKSDFVSNVSHEIRTPLSLIKMYAETLMLGRLPSEEKKKHYYEVIHHEAGRLTYLVNNILDFSKIEANKKTYRLEAQDLNEPIPQLIEHYSHTLREKGIRCELSLSSSPLLVNLDLQAFDEALSNLIENAIKYHGDSDQLKISTYRKGDYACCQIQDYGIGIPKSAQRKIFDKFYRVEHALTQKTKGTGLGLSLVQHIMTSHGGRVTVDSILNQGSTFTLCFPLNQTSA</sequence>
<dbReference type="EMBL" id="FRAA01000008">
    <property type="protein sequence ID" value="SHK76665.1"/>
    <property type="molecule type" value="Genomic_DNA"/>
</dbReference>
<dbReference type="InterPro" id="IPR036097">
    <property type="entry name" value="HisK_dim/P_sf"/>
</dbReference>
<dbReference type="FunFam" id="1.10.287.130:FF:000001">
    <property type="entry name" value="Two-component sensor histidine kinase"/>
    <property type="match status" value="1"/>
</dbReference>
<name>A0A1M6V5J9_REIAG</name>
<dbReference type="SMART" id="SM00387">
    <property type="entry name" value="HATPase_c"/>
    <property type="match status" value="1"/>
</dbReference>
<proteinExistence type="predicted"/>
<dbReference type="Pfam" id="PF00512">
    <property type="entry name" value="HisKA"/>
    <property type="match status" value="1"/>
</dbReference>
<dbReference type="Gene3D" id="1.10.287.130">
    <property type="match status" value="1"/>
</dbReference>
<keyword evidence="4" id="KW-0808">Transferase</keyword>
<dbReference type="PRINTS" id="PR00344">
    <property type="entry name" value="BCTRLSENSOR"/>
</dbReference>
<dbReference type="FunFam" id="3.30.565.10:FF:000006">
    <property type="entry name" value="Sensor histidine kinase WalK"/>
    <property type="match status" value="1"/>
</dbReference>
<evidence type="ECO:0000256" key="3">
    <source>
        <dbReference type="ARBA" id="ARBA00022553"/>
    </source>
</evidence>
<dbReference type="SUPFAM" id="SSF55874">
    <property type="entry name" value="ATPase domain of HSP90 chaperone/DNA topoisomerase II/histidine kinase"/>
    <property type="match status" value="1"/>
</dbReference>
<dbReference type="InterPro" id="IPR036890">
    <property type="entry name" value="HATPase_C_sf"/>
</dbReference>
<evidence type="ECO:0000256" key="5">
    <source>
        <dbReference type="ARBA" id="ARBA00022777"/>
    </source>
</evidence>
<comment type="catalytic activity">
    <reaction evidence="1">
        <text>ATP + protein L-histidine = ADP + protein N-phospho-L-histidine.</text>
        <dbReference type="EC" id="2.7.13.3"/>
    </reaction>
</comment>
<evidence type="ECO:0000256" key="7">
    <source>
        <dbReference type="ARBA" id="ARBA00023136"/>
    </source>
</evidence>
<dbReference type="EC" id="2.7.13.3" evidence="2"/>
<evidence type="ECO:0000259" key="8">
    <source>
        <dbReference type="PROSITE" id="PS50109"/>
    </source>
</evidence>
<evidence type="ECO:0000256" key="4">
    <source>
        <dbReference type="ARBA" id="ARBA00022679"/>
    </source>
</evidence>
<dbReference type="PANTHER" id="PTHR43711">
    <property type="entry name" value="TWO-COMPONENT HISTIDINE KINASE"/>
    <property type="match status" value="1"/>
</dbReference>
<accession>A0A1M6V5J9</accession>
<dbReference type="InterPro" id="IPR050736">
    <property type="entry name" value="Sensor_HK_Regulatory"/>
</dbReference>
<dbReference type="SMART" id="SM00388">
    <property type="entry name" value="HisKA"/>
    <property type="match status" value="1"/>
</dbReference>
<dbReference type="CDD" id="cd00082">
    <property type="entry name" value="HisKA"/>
    <property type="match status" value="1"/>
</dbReference>
<dbReference type="InterPro" id="IPR004358">
    <property type="entry name" value="Sig_transdc_His_kin-like_C"/>
</dbReference>
<dbReference type="STRING" id="156994.SAMN04488028_108127"/>
<evidence type="ECO:0000256" key="6">
    <source>
        <dbReference type="ARBA" id="ARBA00023012"/>
    </source>
</evidence>
<protein>
    <recommendedName>
        <fullName evidence="2">histidine kinase</fullName>
        <ecNumber evidence="2">2.7.13.3</ecNumber>
    </recommendedName>
</protein>
<gene>
    <name evidence="9" type="ORF">SAMN04488028_108127</name>
</gene>
<dbReference type="Pfam" id="PF02518">
    <property type="entry name" value="HATPase_c"/>
    <property type="match status" value="1"/>
</dbReference>
<evidence type="ECO:0000256" key="2">
    <source>
        <dbReference type="ARBA" id="ARBA00012438"/>
    </source>
</evidence>
<dbReference type="GO" id="GO:0000155">
    <property type="term" value="F:phosphorelay sensor kinase activity"/>
    <property type="evidence" value="ECO:0007669"/>
    <property type="project" value="InterPro"/>
</dbReference>
<dbReference type="Gene3D" id="3.30.565.10">
    <property type="entry name" value="Histidine kinase-like ATPase, C-terminal domain"/>
    <property type="match status" value="1"/>
</dbReference>
<dbReference type="InterPro" id="IPR003594">
    <property type="entry name" value="HATPase_dom"/>
</dbReference>